<dbReference type="Gene3D" id="3.90.550.10">
    <property type="entry name" value="Spore Coat Polysaccharide Biosynthesis Protein SpsA, Chain A"/>
    <property type="match status" value="1"/>
</dbReference>
<comment type="caution">
    <text evidence="2">The sequence shown here is derived from an EMBL/GenBank/DDBJ whole genome shotgun (WGS) entry which is preliminary data.</text>
</comment>
<keyword evidence="3" id="KW-1185">Reference proteome</keyword>
<dbReference type="AlphaFoldDB" id="A0A7X0H707"/>
<sequence length="352" mass="38359">MIESPPSIPTESSTASDAGNSEATATNPATTVRIVIVNFRTPGLTIDCLASLEPELKALPGAHVVVVEGGSGDDSAEQLQKAIDRHGWSSWVTLDVREDNAGFAGGNNAAIVPALAESPAPDFILLLNPDTVVRPGAIVELLRFMDEHPEAGLAGSRLEDPDTTPQQSAFRFPSIASQLENTLRLGVVSKLLKRRIVAMPVSDEPHRCDWLAGASLIVRHAVFEAVGPLDDDYFMYFEETDFCLAAQRAGFEAWYVPASRVVHLVGQASGVTAKNDTAKPAKRRPAYWFESRKRYFVKNHGKLAATLADAAWILGFSLWRTRVKLTGLPDRDPEKLLGDFVRHSVFVRGFKT</sequence>
<reference evidence="2 3" key="1">
    <citation type="submission" date="2020-08" db="EMBL/GenBank/DDBJ databases">
        <title>Genomic Encyclopedia of Type Strains, Phase IV (KMG-IV): sequencing the most valuable type-strain genomes for metagenomic binning, comparative biology and taxonomic classification.</title>
        <authorList>
            <person name="Goeker M."/>
        </authorList>
    </citation>
    <scope>NUCLEOTIDE SEQUENCE [LARGE SCALE GENOMIC DNA]</scope>
    <source>
        <strain evidence="2 3">DSM 103725</strain>
    </source>
</reference>
<evidence type="ECO:0000313" key="3">
    <source>
        <dbReference type="Proteomes" id="UP000541810"/>
    </source>
</evidence>
<dbReference type="RefSeq" id="WP_221435499.1">
    <property type="nucleotide sequence ID" value="NZ_JACHGY010000001.1"/>
</dbReference>
<organism evidence="2 3">
    <name type="scientific">Algisphaera agarilytica</name>
    <dbReference type="NCBI Taxonomy" id="1385975"/>
    <lineage>
        <taxon>Bacteria</taxon>
        <taxon>Pseudomonadati</taxon>
        <taxon>Planctomycetota</taxon>
        <taxon>Phycisphaerae</taxon>
        <taxon>Phycisphaerales</taxon>
        <taxon>Phycisphaeraceae</taxon>
        <taxon>Algisphaera</taxon>
    </lineage>
</organism>
<dbReference type="CDD" id="cd04186">
    <property type="entry name" value="GT_2_like_c"/>
    <property type="match status" value="1"/>
</dbReference>
<evidence type="ECO:0000256" key="1">
    <source>
        <dbReference type="SAM" id="MobiDB-lite"/>
    </source>
</evidence>
<dbReference type="PANTHER" id="PTHR43179:SF7">
    <property type="entry name" value="RHAMNOSYLTRANSFERASE WBBL"/>
    <property type="match status" value="1"/>
</dbReference>
<accession>A0A7X0H707</accession>
<feature type="compositionally biased region" description="Low complexity" evidence="1">
    <location>
        <begin position="1"/>
        <end position="14"/>
    </location>
</feature>
<name>A0A7X0H707_9BACT</name>
<dbReference type="EMBL" id="JACHGY010000001">
    <property type="protein sequence ID" value="MBB6430445.1"/>
    <property type="molecule type" value="Genomic_DNA"/>
</dbReference>
<dbReference type="Proteomes" id="UP000541810">
    <property type="component" value="Unassembled WGS sequence"/>
</dbReference>
<feature type="region of interest" description="Disordered" evidence="1">
    <location>
        <begin position="1"/>
        <end position="25"/>
    </location>
</feature>
<dbReference type="SUPFAM" id="SSF53448">
    <property type="entry name" value="Nucleotide-diphospho-sugar transferases"/>
    <property type="match status" value="1"/>
</dbReference>
<dbReference type="InterPro" id="IPR029044">
    <property type="entry name" value="Nucleotide-diphossugar_trans"/>
</dbReference>
<feature type="compositionally biased region" description="Polar residues" evidence="1">
    <location>
        <begin position="15"/>
        <end position="25"/>
    </location>
</feature>
<dbReference type="Pfam" id="PF13641">
    <property type="entry name" value="Glyco_tranf_2_3"/>
    <property type="match status" value="1"/>
</dbReference>
<evidence type="ECO:0000313" key="2">
    <source>
        <dbReference type="EMBL" id="MBB6430445.1"/>
    </source>
</evidence>
<evidence type="ECO:0008006" key="4">
    <source>
        <dbReference type="Google" id="ProtNLM"/>
    </source>
</evidence>
<gene>
    <name evidence="2" type="ORF">HNQ40_002251</name>
</gene>
<proteinExistence type="predicted"/>
<protein>
    <recommendedName>
        <fullName evidence="4">N-acetylglucosaminyl-diphospho-decaprenol L-rhamnosyltransferase</fullName>
    </recommendedName>
</protein>
<dbReference type="PANTHER" id="PTHR43179">
    <property type="entry name" value="RHAMNOSYLTRANSFERASE WBBL"/>
    <property type="match status" value="1"/>
</dbReference>